<feature type="compositionally biased region" description="Basic residues" evidence="1">
    <location>
        <begin position="459"/>
        <end position="469"/>
    </location>
</feature>
<protein>
    <submittedName>
        <fullName evidence="2">Uncharacterized protein</fullName>
    </submittedName>
</protein>
<dbReference type="Proteomes" id="UP000815325">
    <property type="component" value="Unassembled WGS sequence"/>
</dbReference>
<feature type="compositionally biased region" description="Low complexity" evidence="1">
    <location>
        <begin position="369"/>
        <end position="383"/>
    </location>
</feature>
<evidence type="ECO:0000313" key="3">
    <source>
        <dbReference type="Proteomes" id="UP000815325"/>
    </source>
</evidence>
<dbReference type="PANTHER" id="PTHR46007:SF8">
    <property type="entry name" value="C2H2-TYPE DOMAIN-CONTAINING PROTEIN"/>
    <property type="match status" value="1"/>
</dbReference>
<proteinExistence type="predicted"/>
<reference evidence="2" key="1">
    <citation type="submission" date="2017-08" db="EMBL/GenBank/DDBJ databases">
        <authorList>
            <person name="Polle J.E."/>
            <person name="Barry K."/>
            <person name="Cushman J."/>
            <person name="Schmutz J."/>
            <person name="Tran D."/>
            <person name="Hathwaick L.T."/>
            <person name="Yim W.C."/>
            <person name="Jenkins J."/>
            <person name="Mckie-Krisberg Z.M."/>
            <person name="Prochnik S."/>
            <person name="Lindquist E."/>
            <person name="Dockter R.B."/>
            <person name="Adam C."/>
            <person name="Molina H."/>
            <person name="Bunkerborg J."/>
            <person name="Jin E."/>
            <person name="Buchheim M."/>
            <person name="Magnuson J."/>
        </authorList>
    </citation>
    <scope>NUCLEOTIDE SEQUENCE</scope>
    <source>
        <strain evidence="2">CCAP 19/18</strain>
    </source>
</reference>
<feature type="compositionally biased region" description="Low complexity" evidence="1">
    <location>
        <begin position="393"/>
        <end position="413"/>
    </location>
</feature>
<feature type="compositionally biased region" description="Acidic residues" evidence="1">
    <location>
        <begin position="144"/>
        <end position="155"/>
    </location>
</feature>
<sequence length="1226" mass="130837">MKTNRKHCAGCGKRGDEVKLEAGLTAEERRAAKAAVDHQFLVPWKRPDVEKVCRGCSKRLAAAVQQLGQYLERTPARRLTRNSSAEDRAAVATEQQLRAAVQQILEWQPAAPQRSHADVQLAASAAQPSSAAVVQHGDGMDEAEGADAAEADGELAEQQQAGTDMDEGAGAANAAQVAAPPPTPSLDRDHMDELVDNLSELQAPPSPPASPSQANTQLPQPHPLQPAPTQQASTQHTQPHSPQPAPMRPARTRSLSCSPRSLHRSSVPERTRSQSCPPRIDPTLSIQLGFTRTAANSKELQQQHAAVVQPLLAATRSECTPMLPALHALQGAISYAKQQLPQLHERSATAFKKCGFASTAPTPIADHGPPTAAAAAAAAATPPLTEEQPPCPADSSSSSCDSDSGCNGGSSSSETEARPPKRTQAPPSAPTKGKQPRAAMHYGEGSSCEGEAAAAAASKRGRGRSRPRWSRGGGHAIHREGSSSEDVPEASKRGRGRGRSIGSKGAKARGGRVGRGGGGRGKSAPAAPSGREGAQQLHGNARLRLRRVHDTAAKLQAAVQRCEGLVADEAKVAALVSKHQQQQQQQQQQHSEHDWLLSACASVVLTLEDVTNSVRTAATKLLVGRVQDPLHANSNTILTLPTAGLHGSDMHALLLHIQQQFIAAGRAFAAHLGIPSLPCSPPTLAILTCDGGGSQANKDAPPGHPPTTLQQAAQQATAEAAQRAKACRERAGMAPAGKGTQLQQQQLKRELAHEIFTQQPQRGPAAFSPCPENVPLHPAPPGVPFPAHPSQPTETEHAYTSTLSARQQHQHARDRLSILSKLPSMLSHLRPAPHVLALCTRYGNTHLSLCSEAAIHLSQDMPHWSSSTLTTPTTVLRLVNVAMAVGDPSCPAAKLTEVLGQACYERQLCDLQQRGINFATYSIIPLFGQLGSSPACSLPHADNPHKDKRLLCYVRNQKLPPPPPQQQQQLQQLISKEAVLAANVPLINSILQPNADARCVSFKDAFFSMAHLRVELCELGYHTTALVLEIVGRAGMAWDMSGFTHRERLGRLLSLKHMLLTILAPTAASLAQMGKGHVLGVPRDLLWAMLYNVDSFLQFIQRFPVLAEHMVSRFWSHDDVEGVFVSLCFLCGFRPGVEVGLARLVRSEVLAAMRRDPALPFHLPISSKRSYRYLLASRAVAAASFNDGSKLSSAAQLAELDSRASAAAASLAECKHGGIRDTYHKR</sequence>
<gene>
    <name evidence="2" type="ORF">DUNSADRAFT_8865</name>
</gene>
<evidence type="ECO:0000256" key="1">
    <source>
        <dbReference type="SAM" id="MobiDB-lite"/>
    </source>
</evidence>
<organism evidence="2 3">
    <name type="scientific">Dunaliella salina</name>
    <name type="common">Green alga</name>
    <name type="synonym">Protococcus salinus</name>
    <dbReference type="NCBI Taxonomy" id="3046"/>
    <lineage>
        <taxon>Eukaryota</taxon>
        <taxon>Viridiplantae</taxon>
        <taxon>Chlorophyta</taxon>
        <taxon>core chlorophytes</taxon>
        <taxon>Chlorophyceae</taxon>
        <taxon>CS clade</taxon>
        <taxon>Chlamydomonadales</taxon>
        <taxon>Dunaliellaceae</taxon>
        <taxon>Dunaliella</taxon>
    </lineage>
</organism>
<feature type="compositionally biased region" description="Low complexity" evidence="1">
    <location>
        <begin position="169"/>
        <end position="178"/>
    </location>
</feature>
<dbReference type="PANTHER" id="PTHR46007">
    <property type="entry name" value="MEDIATOR OF RNA POLYMERASE II TRANSCRIPTION SUBUNIT 12"/>
    <property type="match status" value="1"/>
</dbReference>
<dbReference type="EMBL" id="MU069467">
    <property type="protein sequence ID" value="KAF5842178.1"/>
    <property type="molecule type" value="Genomic_DNA"/>
</dbReference>
<dbReference type="InterPro" id="IPR051647">
    <property type="entry name" value="Mediator_comp_sub12"/>
</dbReference>
<name>A0ABQ7H5Q0_DUNSA</name>
<comment type="caution">
    <text evidence="2">The sequence shown here is derived from an EMBL/GenBank/DDBJ whole genome shotgun (WGS) entry which is preliminary data.</text>
</comment>
<evidence type="ECO:0000313" key="2">
    <source>
        <dbReference type="EMBL" id="KAF5842178.1"/>
    </source>
</evidence>
<feature type="region of interest" description="Disordered" evidence="1">
    <location>
        <begin position="144"/>
        <end position="282"/>
    </location>
</feature>
<accession>A0ABQ7H5Q0</accession>
<feature type="compositionally biased region" description="Low complexity" evidence="1">
    <location>
        <begin position="443"/>
        <end position="458"/>
    </location>
</feature>
<keyword evidence="3" id="KW-1185">Reference proteome</keyword>
<feature type="region of interest" description="Disordered" evidence="1">
    <location>
        <begin position="362"/>
        <end position="536"/>
    </location>
</feature>